<gene>
    <name evidence="3" type="ORF">ACFO3D_05000</name>
</gene>
<sequence length="164" mass="18522">MKKQPKIDVPPSMWEKFFNLLSAILIIALWVYAAQAYSTLPKEIPTHFDGSGVPDEWGSKKTIFIMPGIALITFVLMYFASKKPHLFNYPMKVTEENAHRLYPLAKTSMAIINFEMVLLFSYITWGMIQSAKDDSGLGVGFVIAALLIPLITSIIFMVKMNKVK</sequence>
<dbReference type="RefSeq" id="WP_390293541.1">
    <property type="nucleotide sequence ID" value="NZ_JBHSFU010000004.1"/>
</dbReference>
<proteinExistence type="predicted"/>
<organism evidence="3 4">
    <name type="scientific">Virgibacillus kekensis</name>
    <dbReference type="NCBI Taxonomy" id="202261"/>
    <lineage>
        <taxon>Bacteria</taxon>
        <taxon>Bacillati</taxon>
        <taxon>Bacillota</taxon>
        <taxon>Bacilli</taxon>
        <taxon>Bacillales</taxon>
        <taxon>Bacillaceae</taxon>
        <taxon>Virgibacillus</taxon>
    </lineage>
</organism>
<dbReference type="Pfam" id="PF07853">
    <property type="entry name" value="DUF1648"/>
    <property type="match status" value="1"/>
</dbReference>
<reference evidence="4" key="1">
    <citation type="journal article" date="2019" name="Int. J. Syst. Evol. Microbiol.">
        <title>The Global Catalogue of Microorganisms (GCM) 10K type strain sequencing project: providing services to taxonomists for standard genome sequencing and annotation.</title>
        <authorList>
            <consortium name="The Broad Institute Genomics Platform"/>
            <consortium name="The Broad Institute Genome Sequencing Center for Infectious Disease"/>
            <person name="Wu L."/>
            <person name="Ma J."/>
        </authorList>
    </citation>
    <scope>NUCLEOTIDE SEQUENCE [LARGE SCALE GENOMIC DNA]</scope>
    <source>
        <strain evidence="4">CGMCC 4.7426</strain>
    </source>
</reference>
<dbReference type="Proteomes" id="UP001595989">
    <property type="component" value="Unassembled WGS sequence"/>
</dbReference>
<feature type="transmembrane region" description="Helical" evidence="1">
    <location>
        <begin position="62"/>
        <end position="80"/>
    </location>
</feature>
<protein>
    <submittedName>
        <fullName evidence="3">DUF1648 domain-containing protein</fullName>
    </submittedName>
</protein>
<feature type="transmembrane region" description="Helical" evidence="1">
    <location>
        <begin position="101"/>
        <end position="125"/>
    </location>
</feature>
<keyword evidence="1" id="KW-0472">Membrane</keyword>
<comment type="caution">
    <text evidence="3">The sequence shown here is derived from an EMBL/GenBank/DDBJ whole genome shotgun (WGS) entry which is preliminary data.</text>
</comment>
<dbReference type="EMBL" id="JBHSFU010000004">
    <property type="protein sequence ID" value="MFC4557564.1"/>
    <property type="molecule type" value="Genomic_DNA"/>
</dbReference>
<keyword evidence="4" id="KW-1185">Reference proteome</keyword>
<evidence type="ECO:0000259" key="2">
    <source>
        <dbReference type="Pfam" id="PF07853"/>
    </source>
</evidence>
<feature type="transmembrane region" description="Helical" evidence="1">
    <location>
        <begin position="137"/>
        <end position="158"/>
    </location>
</feature>
<evidence type="ECO:0000313" key="3">
    <source>
        <dbReference type="EMBL" id="MFC4557564.1"/>
    </source>
</evidence>
<name>A0ABV9DFH0_9BACI</name>
<evidence type="ECO:0000256" key="1">
    <source>
        <dbReference type="SAM" id="Phobius"/>
    </source>
</evidence>
<feature type="domain" description="DUF1648" evidence="2">
    <location>
        <begin position="24"/>
        <end position="70"/>
    </location>
</feature>
<accession>A0ABV9DFH0</accession>
<dbReference type="InterPro" id="IPR012867">
    <property type="entry name" value="DUF1648"/>
</dbReference>
<keyword evidence="1" id="KW-1133">Transmembrane helix</keyword>
<evidence type="ECO:0000313" key="4">
    <source>
        <dbReference type="Proteomes" id="UP001595989"/>
    </source>
</evidence>
<keyword evidence="1" id="KW-0812">Transmembrane</keyword>